<organism evidence="1 2">
    <name type="scientific">Pristionchus pacificus</name>
    <name type="common">Parasitic nematode worm</name>
    <dbReference type="NCBI Taxonomy" id="54126"/>
    <lineage>
        <taxon>Eukaryota</taxon>
        <taxon>Metazoa</taxon>
        <taxon>Ecdysozoa</taxon>
        <taxon>Nematoda</taxon>
        <taxon>Chromadorea</taxon>
        <taxon>Rhabditida</taxon>
        <taxon>Rhabditina</taxon>
        <taxon>Diplogasteromorpha</taxon>
        <taxon>Diplogasteroidea</taxon>
        <taxon>Neodiplogasteridae</taxon>
        <taxon>Pristionchus</taxon>
    </lineage>
</organism>
<dbReference type="EnsemblMetazoa" id="PPA46125.1">
    <property type="protein sequence ID" value="PPA46125.1"/>
    <property type="gene ID" value="WBGene00284494"/>
</dbReference>
<accession>A0A2A6BVF3</accession>
<protein>
    <submittedName>
        <fullName evidence="1">Uncharacterized protein</fullName>
    </submittedName>
</protein>
<name>A0A2A6BVF3_PRIPA</name>
<dbReference type="AlphaFoldDB" id="A0A2A6BVF3"/>
<reference evidence="1" key="2">
    <citation type="submission" date="2022-06" db="UniProtKB">
        <authorList>
            <consortium name="EnsemblMetazoa"/>
        </authorList>
    </citation>
    <scope>IDENTIFICATION</scope>
    <source>
        <strain evidence="1">PS312</strain>
    </source>
</reference>
<keyword evidence="2" id="KW-1185">Reference proteome</keyword>
<reference evidence="2" key="1">
    <citation type="journal article" date="2008" name="Nat. Genet.">
        <title>The Pristionchus pacificus genome provides a unique perspective on nematode lifestyle and parasitism.</title>
        <authorList>
            <person name="Dieterich C."/>
            <person name="Clifton S.W."/>
            <person name="Schuster L.N."/>
            <person name="Chinwalla A."/>
            <person name="Delehaunty K."/>
            <person name="Dinkelacker I."/>
            <person name="Fulton L."/>
            <person name="Fulton R."/>
            <person name="Godfrey J."/>
            <person name="Minx P."/>
            <person name="Mitreva M."/>
            <person name="Roeseler W."/>
            <person name="Tian H."/>
            <person name="Witte H."/>
            <person name="Yang S.P."/>
            <person name="Wilson R.K."/>
            <person name="Sommer R.J."/>
        </authorList>
    </citation>
    <scope>NUCLEOTIDE SEQUENCE [LARGE SCALE GENOMIC DNA]</scope>
    <source>
        <strain evidence="2">PS312</strain>
    </source>
</reference>
<sequence>MAPAQSPVEDTFGVLQRDLENGFFGYFDLGGLIVTPPEPMGAAGGVCCCCSAVAAGVAAAGVAAGVAASGGRTPTWNEEEINH</sequence>
<evidence type="ECO:0000313" key="2">
    <source>
        <dbReference type="Proteomes" id="UP000005239"/>
    </source>
</evidence>
<accession>A0A8R1Z6L5</accession>
<proteinExistence type="predicted"/>
<gene>
    <name evidence="1" type="primary">WBGene00284494</name>
</gene>
<evidence type="ECO:0000313" key="1">
    <source>
        <dbReference type="EnsemblMetazoa" id="PPA46125.1"/>
    </source>
</evidence>
<dbReference type="Proteomes" id="UP000005239">
    <property type="component" value="Unassembled WGS sequence"/>
</dbReference>